<name>A0A2T8HHE7_9SPHI</name>
<dbReference type="AlphaFoldDB" id="A0A2T8HHE7"/>
<accession>A0A2T8HHE7</accession>
<comment type="caution">
    <text evidence="1">The sequence shown here is derived from an EMBL/GenBank/DDBJ whole genome shotgun (WGS) entry which is preliminary data.</text>
</comment>
<sequence length="152" mass="17220">MRINRDKTPQTKAMQINTDTVAAPTTRSNSLRTAQQFIADLANPDLALDIVLSKHVLVQDADDEMYDYLLASLAEIRLNLMSKRIEDIRYVTYQEMPRKEVADIDTEGKNTADMVFLYSGKRQMTALLTQNNKIASFTLVSKGGNRAHFVTY</sequence>
<dbReference type="Proteomes" id="UP000245627">
    <property type="component" value="Unassembled WGS sequence"/>
</dbReference>
<keyword evidence="2" id="KW-1185">Reference proteome</keyword>
<gene>
    <name evidence="1" type="ORF">DC487_12180</name>
</gene>
<proteinExistence type="predicted"/>
<dbReference type="EMBL" id="QDKG01000004">
    <property type="protein sequence ID" value="PVH24867.1"/>
    <property type="molecule type" value="Genomic_DNA"/>
</dbReference>
<organism evidence="1 2">
    <name type="scientific">Sphingobacterium corticibacter</name>
    <dbReference type="NCBI Taxonomy" id="2171749"/>
    <lineage>
        <taxon>Bacteria</taxon>
        <taxon>Pseudomonadati</taxon>
        <taxon>Bacteroidota</taxon>
        <taxon>Sphingobacteriia</taxon>
        <taxon>Sphingobacteriales</taxon>
        <taxon>Sphingobacteriaceae</taxon>
        <taxon>Sphingobacterium</taxon>
    </lineage>
</organism>
<reference evidence="1 2" key="1">
    <citation type="submission" date="2018-04" db="EMBL/GenBank/DDBJ databases">
        <title>Sphingobacterium cortibacter sp. nov.</title>
        <authorList>
            <person name="Li Y."/>
        </authorList>
    </citation>
    <scope>NUCLEOTIDE SEQUENCE [LARGE SCALE GENOMIC DNA]</scope>
    <source>
        <strain evidence="1 2">2c-3</strain>
    </source>
</reference>
<protein>
    <submittedName>
        <fullName evidence="1">Uncharacterized protein</fullName>
    </submittedName>
</protein>
<evidence type="ECO:0000313" key="1">
    <source>
        <dbReference type="EMBL" id="PVH24867.1"/>
    </source>
</evidence>
<evidence type="ECO:0000313" key="2">
    <source>
        <dbReference type="Proteomes" id="UP000245627"/>
    </source>
</evidence>